<keyword evidence="2" id="KW-0378">Hydrolase</keyword>
<dbReference type="InterPro" id="IPR051927">
    <property type="entry name" value="Zn_Chap_cDPG_Synth"/>
</dbReference>
<dbReference type="GO" id="GO:0000166">
    <property type="term" value="F:nucleotide binding"/>
    <property type="evidence" value="ECO:0007669"/>
    <property type="project" value="UniProtKB-KW"/>
</dbReference>
<dbReference type="RefSeq" id="WP_379781121.1">
    <property type="nucleotide sequence ID" value="NZ_JBHSWW010000101.1"/>
</dbReference>
<evidence type="ECO:0000256" key="6">
    <source>
        <dbReference type="SAM" id="MobiDB-lite"/>
    </source>
</evidence>
<dbReference type="Pfam" id="PF07683">
    <property type="entry name" value="CobW_C"/>
    <property type="match status" value="1"/>
</dbReference>
<keyword evidence="3" id="KW-0143">Chaperone</keyword>
<dbReference type="InterPro" id="IPR036627">
    <property type="entry name" value="CobW-likC_sf"/>
</dbReference>
<gene>
    <name evidence="8" type="ORF">ACFQEU_08380</name>
</gene>
<keyword evidence="1" id="KW-0547">Nucleotide-binding</keyword>
<feature type="compositionally biased region" description="Basic and acidic residues" evidence="6">
    <location>
        <begin position="243"/>
        <end position="272"/>
    </location>
</feature>
<evidence type="ECO:0000259" key="7">
    <source>
        <dbReference type="SMART" id="SM00833"/>
    </source>
</evidence>
<feature type="region of interest" description="Disordered" evidence="6">
    <location>
        <begin position="413"/>
        <end position="437"/>
    </location>
</feature>
<feature type="compositionally biased region" description="Acidic residues" evidence="6">
    <location>
        <begin position="273"/>
        <end position="285"/>
    </location>
</feature>
<dbReference type="InterPro" id="IPR027417">
    <property type="entry name" value="P-loop_NTPase"/>
</dbReference>
<dbReference type="Pfam" id="PF02492">
    <property type="entry name" value="cobW"/>
    <property type="match status" value="1"/>
</dbReference>
<comment type="catalytic activity">
    <reaction evidence="5">
        <text>GTP + H2O = GDP + phosphate + H(+)</text>
        <dbReference type="Rhea" id="RHEA:19669"/>
        <dbReference type="ChEBI" id="CHEBI:15377"/>
        <dbReference type="ChEBI" id="CHEBI:15378"/>
        <dbReference type="ChEBI" id="CHEBI:37565"/>
        <dbReference type="ChEBI" id="CHEBI:43474"/>
        <dbReference type="ChEBI" id="CHEBI:58189"/>
    </reaction>
    <physiologicalReaction direction="left-to-right" evidence="5">
        <dbReference type="Rhea" id="RHEA:19670"/>
    </physiologicalReaction>
</comment>
<dbReference type="Proteomes" id="UP001596442">
    <property type="component" value="Unassembled WGS sequence"/>
</dbReference>
<dbReference type="AlphaFoldDB" id="A0ABD5SBK7"/>
<proteinExistence type="inferred from homology"/>
<keyword evidence="9" id="KW-1185">Reference proteome</keyword>
<dbReference type="SUPFAM" id="SSF52540">
    <property type="entry name" value="P-loop containing nucleoside triphosphate hydrolases"/>
    <property type="match status" value="1"/>
</dbReference>
<protein>
    <submittedName>
        <fullName evidence="8">CobW family GTP-binding protein</fullName>
    </submittedName>
</protein>
<dbReference type="PANTHER" id="PTHR43603">
    <property type="entry name" value="COBW DOMAIN-CONTAINING PROTEIN DDB_G0274527"/>
    <property type="match status" value="1"/>
</dbReference>
<evidence type="ECO:0000256" key="4">
    <source>
        <dbReference type="ARBA" id="ARBA00034320"/>
    </source>
</evidence>
<dbReference type="InterPro" id="IPR003495">
    <property type="entry name" value="CobW/HypB/UreG_nucleotide-bd"/>
</dbReference>
<reference evidence="8 9" key="1">
    <citation type="journal article" date="2019" name="Int. J. Syst. Evol. Microbiol.">
        <title>The Global Catalogue of Microorganisms (GCM) 10K type strain sequencing project: providing services to taxonomists for standard genome sequencing and annotation.</title>
        <authorList>
            <consortium name="The Broad Institute Genomics Platform"/>
            <consortium name="The Broad Institute Genome Sequencing Center for Infectious Disease"/>
            <person name="Wu L."/>
            <person name="Ma J."/>
        </authorList>
    </citation>
    <scope>NUCLEOTIDE SEQUENCE [LARGE SCALE GENOMIC DNA]</scope>
    <source>
        <strain evidence="8 9">CGMCC 1.3239</strain>
    </source>
</reference>
<evidence type="ECO:0000313" key="8">
    <source>
        <dbReference type="EMBL" id="MFC6753477.1"/>
    </source>
</evidence>
<comment type="similarity">
    <text evidence="4">Belongs to the SIMIBI class G3E GTPase family. ZNG1 subfamily.</text>
</comment>
<evidence type="ECO:0000313" key="9">
    <source>
        <dbReference type="Proteomes" id="UP001596442"/>
    </source>
</evidence>
<accession>A0ABD5SBK7</accession>
<dbReference type="Gene3D" id="3.40.50.300">
    <property type="entry name" value="P-loop containing nucleotide triphosphate hydrolases"/>
    <property type="match status" value="1"/>
</dbReference>
<dbReference type="PANTHER" id="PTHR43603:SF1">
    <property type="entry name" value="ZINC-REGULATED GTPASE METALLOPROTEIN ACTIVATOR 1"/>
    <property type="match status" value="1"/>
</dbReference>
<dbReference type="Gene3D" id="3.30.1220.10">
    <property type="entry name" value="CobW-like, C-terminal domain"/>
    <property type="match status" value="1"/>
</dbReference>
<evidence type="ECO:0000256" key="2">
    <source>
        <dbReference type="ARBA" id="ARBA00022801"/>
    </source>
</evidence>
<evidence type="ECO:0000256" key="1">
    <source>
        <dbReference type="ARBA" id="ARBA00022741"/>
    </source>
</evidence>
<name>A0ABD5SBK7_9EURY</name>
<dbReference type="EMBL" id="JBHSWW010000101">
    <property type="protein sequence ID" value="MFC6753477.1"/>
    <property type="molecule type" value="Genomic_DNA"/>
</dbReference>
<feature type="region of interest" description="Disordered" evidence="6">
    <location>
        <begin position="233"/>
        <end position="294"/>
    </location>
</feature>
<comment type="caution">
    <text evidence="8">The sequence shown here is derived from an EMBL/GenBank/DDBJ whole genome shotgun (WGS) entry which is preliminary data.</text>
</comment>
<evidence type="ECO:0000256" key="5">
    <source>
        <dbReference type="ARBA" id="ARBA00049117"/>
    </source>
</evidence>
<dbReference type="SUPFAM" id="SSF90002">
    <property type="entry name" value="Hypothetical protein YjiA, C-terminal domain"/>
    <property type="match status" value="1"/>
</dbReference>
<feature type="domain" description="CobW C-terminal" evidence="7">
    <location>
        <begin position="298"/>
        <end position="410"/>
    </location>
</feature>
<sequence>MTVPVTVLSGTLGAGKTTLLNDVLSADHGHEVAVLVNDMGEINVDAELVRRRVERTGETVELSNGCICCGMRGEFESAIIDLALNHEFDYLLVEPSGISEPAPVARQFVAGHASTFYDVSSVTTVVDARRFYDTFRTGGVERRDDTDAGDRPLSELVLDGVEFCDTLVINKTDLVTDAELDEVREMIRAVQPAATMFETAFGRVDPADVLGTSRFDPEAVAGSASWRRALDHHRAHGGSTDDGAGHAGDDPEHGDGSDDHAPERGSEPGDHDQESDDHDHDDEPGDHDHEHPPAVYGIDSFVYQRRRPMHPGRLADAVADLPSSVVRAKGYLHVAGRGDHALTLSRAGQRTRVEVAGRWIASLPDSHRERYRRGRSVDWDDRYGDRKTELAIIGRDVDRDAVVTLLDSCLLTDADPDPETEGLANPFPNEDGTAVQL</sequence>
<evidence type="ECO:0000256" key="3">
    <source>
        <dbReference type="ARBA" id="ARBA00023186"/>
    </source>
</evidence>
<dbReference type="GO" id="GO:0016787">
    <property type="term" value="F:hydrolase activity"/>
    <property type="evidence" value="ECO:0007669"/>
    <property type="project" value="UniProtKB-KW"/>
</dbReference>
<dbReference type="InterPro" id="IPR011629">
    <property type="entry name" value="CobW-like_C"/>
</dbReference>
<organism evidence="8 9">
    <name type="scientific">Halorubrum tibetense</name>
    <dbReference type="NCBI Taxonomy" id="175631"/>
    <lineage>
        <taxon>Archaea</taxon>
        <taxon>Methanobacteriati</taxon>
        <taxon>Methanobacteriota</taxon>
        <taxon>Stenosarchaea group</taxon>
        <taxon>Halobacteria</taxon>
        <taxon>Halobacteriales</taxon>
        <taxon>Haloferacaceae</taxon>
        <taxon>Halorubrum</taxon>
    </lineage>
</organism>
<dbReference type="SMART" id="SM00833">
    <property type="entry name" value="CobW_C"/>
    <property type="match status" value="1"/>
</dbReference>
<dbReference type="CDD" id="cd03112">
    <property type="entry name" value="CobW-like"/>
    <property type="match status" value="1"/>
</dbReference>